<dbReference type="Pfam" id="PF00908">
    <property type="entry name" value="dTDP_sugar_isom"/>
    <property type="match status" value="1"/>
</dbReference>
<dbReference type="PANTHER" id="PTHR21047">
    <property type="entry name" value="DTDP-6-DEOXY-D-GLUCOSE-3,5 EPIMERASE"/>
    <property type="match status" value="1"/>
</dbReference>
<dbReference type="InterPro" id="IPR014710">
    <property type="entry name" value="RmlC-like_jellyroll"/>
</dbReference>
<accession>A0ABW5NHE9</accession>
<dbReference type="Proteomes" id="UP001597393">
    <property type="component" value="Unassembled WGS sequence"/>
</dbReference>
<evidence type="ECO:0000256" key="1">
    <source>
        <dbReference type="ARBA" id="ARBA00001298"/>
    </source>
</evidence>
<evidence type="ECO:0000313" key="7">
    <source>
        <dbReference type="Proteomes" id="UP001597393"/>
    </source>
</evidence>
<comment type="caution">
    <text evidence="6">The sequence shown here is derived from an EMBL/GenBank/DDBJ whole genome shotgun (WGS) entry which is preliminary data.</text>
</comment>
<evidence type="ECO:0000256" key="4">
    <source>
        <dbReference type="ARBA" id="ARBA00019595"/>
    </source>
</evidence>
<sequence length="188" mass="20933">MNATETKLKGCFILEPKKFGDSRGYFFESFNEKTFNALTGTQTTFVQDNQSYSSRGVLRGLHAQAGEHAQAKLVRVIEGKVLDVAVDVRPDSPTYGQHVAVELSAENNLQLFVPRGFLHGFVVLSETATFFYKCDNFYNKESECGVHPLDADLAVDWQIPLEQLQLSDKDKEAPSFSDVFGGKVKNSL</sequence>
<dbReference type="PANTHER" id="PTHR21047:SF2">
    <property type="entry name" value="THYMIDINE DIPHOSPHO-4-KETO-RHAMNOSE 3,5-EPIMERASE"/>
    <property type="match status" value="1"/>
</dbReference>
<dbReference type="InterPro" id="IPR000888">
    <property type="entry name" value="RmlC-like"/>
</dbReference>
<dbReference type="NCBIfam" id="TIGR01221">
    <property type="entry name" value="rmlC"/>
    <property type="match status" value="1"/>
</dbReference>
<keyword evidence="7" id="KW-1185">Reference proteome</keyword>
<evidence type="ECO:0000256" key="5">
    <source>
        <dbReference type="RuleBase" id="RU364069"/>
    </source>
</evidence>
<evidence type="ECO:0000256" key="3">
    <source>
        <dbReference type="ARBA" id="ARBA00012098"/>
    </source>
</evidence>
<evidence type="ECO:0000313" key="6">
    <source>
        <dbReference type="EMBL" id="MFD2598083.1"/>
    </source>
</evidence>
<proteinExistence type="inferred from homology"/>
<dbReference type="SUPFAM" id="SSF51182">
    <property type="entry name" value="RmlC-like cupins"/>
    <property type="match status" value="1"/>
</dbReference>
<organism evidence="6 7">
    <name type="scientific">Sphingobacterium corticis</name>
    <dbReference type="NCBI Taxonomy" id="1812823"/>
    <lineage>
        <taxon>Bacteria</taxon>
        <taxon>Pseudomonadati</taxon>
        <taxon>Bacteroidota</taxon>
        <taxon>Sphingobacteriia</taxon>
        <taxon>Sphingobacteriales</taxon>
        <taxon>Sphingobacteriaceae</taxon>
        <taxon>Sphingobacterium</taxon>
    </lineage>
</organism>
<evidence type="ECO:0000256" key="2">
    <source>
        <dbReference type="ARBA" id="ARBA00001997"/>
    </source>
</evidence>
<comment type="function">
    <text evidence="2 5">Catalyzes the epimerization of the C3' and C5'positions of dTDP-6-deoxy-D-xylo-4-hexulose, forming dTDP-6-deoxy-L-lyxo-4-hexulose.</text>
</comment>
<name>A0ABW5NHE9_9SPHI</name>
<dbReference type="InterPro" id="IPR011051">
    <property type="entry name" value="RmlC_Cupin_sf"/>
</dbReference>
<comment type="similarity">
    <text evidence="5">Belongs to the dTDP-4-dehydrorhamnose 3,5-epimerase family.</text>
</comment>
<dbReference type="CDD" id="cd00438">
    <property type="entry name" value="cupin_RmlC"/>
    <property type="match status" value="1"/>
</dbReference>
<comment type="subunit">
    <text evidence="5">Homodimer.</text>
</comment>
<protein>
    <recommendedName>
        <fullName evidence="4 5">dTDP-4-dehydrorhamnose 3,5-epimerase</fullName>
        <ecNumber evidence="3 5">5.1.3.13</ecNumber>
    </recommendedName>
    <alternativeName>
        <fullName evidence="5">Thymidine diphospho-4-keto-rhamnose 3,5-epimerase</fullName>
    </alternativeName>
</protein>
<gene>
    <name evidence="6" type="primary">rfbC</name>
    <name evidence="6" type="ORF">ACFSQ3_03880</name>
</gene>
<reference evidence="7" key="1">
    <citation type="journal article" date="2019" name="Int. J. Syst. Evol. Microbiol.">
        <title>The Global Catalogue of Microorganisms (GCM) 10K type strain sequencing project: providing services to taxonomists for standard genome sequencing and annotation.</title>
        <authorList>
            <consortium name="The Broad Institute Genomics Platform"/>
            <consortium name="The Broad Institute Genome Sequencing Center for Infectious Disease"/>
            <person name="Wu L."/>
            <person name="Ma J."/>
        </authorList>
    </citation>
    <scope>NUCLEOTIDE SEQUENCE [LARGE SCALE GENOMIC DNA]</scope>
    <source>
        <strain evidence="7">KCTC 42248</strain>
    </source>
</reference>
<dbReference type="RefSeq" id="WP_380867668.1">
    <property type="nucleotide sequence ID" value="NZ_JBHUMA010000004.1"/>
</dbReference>
<comment type="pathway">
    <text evidence="5">Carbohydrate biosynthesis; dTDP-L-rhamnose biosynthesis.</text>
</comment>
<dbReference type="Gene3D" id="2.60.120.10">
    <property type="entry name" value="Jelly Rolls"/>
    <property type="match status" value="1"/>
</dbReference>
<dbReference type="GO" id="GO:0008830">
    <property type="term" value="F:dTDP-4-dehydrorhamnose 3,5-epimerase activity"/>
    <property type="evidence" value="ECO:0007669"/>
    <property type="project" value="UniProtKB-EC"/>
</dbReference>
<dbReference type="EC" id="5.1.3.13" evidence="3 5"/>
<dbReference type="EMBL" id="JBHUMA010000004">
    <property type="protein sequence ID" value="MFD2598083.1"/>
    <property type="molecule type" value="Genomic_DNA"/>
</dbReference>
<comment type="catalytic activity">
    <reaction evidence="1 5">
        <text>dTDP-4-dehydro-6-deoxy-alpha-D-glucose = dTDP-4-dehydro-beta-L-rhamnose</text>
        <dbReference type="Rhea" id="RHEA:16969"/>
        <dbReference type="ChEBI" id="CHEBI:57649"/>
        <dbReference type="ChEBI" id="CHEBI:62830"/>
        <dbReference type="EC" id="5.1.3.13"/>
    </reaction>
</comment>
<keyword evidence="5 6" id="KW-0413">Isomerase</keyword>